<dbReference type="Gene3D" id="3.40.50.300">
    <property type="entry name" value="P-loop containing nucleotide triphosphate hydrolases"/>
    <property type="match status" value="1"/>
</dbReference>
<keyword evidence="2" id="KW-1185">Reference proteome</keyword>
<name>A0ABD1LSE6_9FABA</name>
<gene>
    <name evidence="1" type="ORF">Fmac_024893</name>
</gene>
<comment type="caution">
    <text evidence="1">The sequence shown here is derived from an EMBL/GenBank/DDBJ whole genome shotgun (WGS) entry which is preliminary data.</text>
</comment>
<reference evidence="1 2" key="1">
    <citation type="submission" date="2024-08" db="EMBL/GenBank/DDBJ databases">
        <title>Insights into the chromosomal genome structure of Flemingia macrophylla.</title>
        <authorList>
            <person name="Ding Y."/>
            <person name="Zhao Y."/>
            <person name="Bi W."/>
            <person name="Wu M."/>
            <person name="Zhao G."/>
            <person name="Gong Y."/>
            <person name="Li W."/>
            <person name="Zhang P."/>
        </authorList>
    </citation>
    <scope>NUCLEOTIDE SEQUENCE [LARGE SCALE GENOMIC DNA]</scope>
    <source>
        <strain evidence="1">DYQJB</strain>
        <tissue evidence="1">Leaf</tissue>
    </source>
</reference>
<sequence>MASFLAPKLLGVGSHLLHQVSGLYCLWWPTIDASKDKPHDAHSLQVATKKEHLYGSHWKNGCQRLLQQRQASDSQLVESPTAVRQEISDETDRITGKTKAISNVPIQLSIYSPHVIFFIKCLASTAVVACYRCLPHKPQEVHSLQVAMKKDIHLYGVEQIPQTLATEADI</sequence>
<organism evidence="1 2">
    <name type="scientific">Flemingia macrophylla</name>
    <dbReference type="NCBI Taxonomy" id="520843"/>
    <lineage>
        <taxon>Eukaryota</taxon>
        <taxon>Viridiplantae</taxon>
        <taxon>Streptophyta</taxon>
        <taxon>Embryophyta</taxon>
        <taxon>Tracheophyta</taxon>
        <taxon>Spermatophyta</taxon>
        <taxon>Magnoliopsida</taxon>
        <taxon>eudicotyledons</taxon>
        <taxon>Gunneridae</taxon>
        <taxon>Pentapetalae</taxon>
        <taxon>rosids</taxon>
        <taxon>fabids</taxon>
        <taxon>Fabales</taxon>
        <taxon>Fabaceae</taxon>
        <taxon>Papilionoideae</taxon>
        <taxon>50 kb inversion clade</taxon>
        <taxon>NPAAA clade</taxon>
        <taxon>indigoferoid/millettioid clade</taxon>
        <taxon>Phaseoleae</taxon>
        <taxon>Flemingia</taxon>
    </lineage>
</organism>
<dbReference type="Proteomes" id="UP001603857">
    <property type="component" value="Unassembled WGS sequence"/>
</dbReference>
<dbReference type="AlphaFoldDB" id="A0ABD1LSE6"/>
<accession>A0ABD1LSE6</accession>
<evidence type="ECO:0000313" key="1">
    <source>
        <dbReference type="EMBL" id="KAL2325835.1"/>
    </source>
</evidence>
<dbReference type="EMBL" id="JBGMDY010000008">
    <property type="protein sequence ID" value="KAL2325835.1"/>
    <property type="molecule type" value="Genomic_DNA"/>
</dbReference>
<protein>
    <submittedName>
        <fullName evidence="1">Uncharacterized protein</fullName>
    </submittedName>
</protein>
<dbReference type="InterPro" id="IPR027417">
    <property type="entry name" value="P-loop_NTPase"/>
</dbReference>
<evidence type="ECO:0000313" key="2">
    <source>
        <dbReference type="Proteomes" id="UP001603857"/>
    </source>
</evidence>
<proteinExistence type="predicted"/>